<dbReference type="Bgee" id="ENSORLG00000023021">
    <property type="expression patterns" value="Expressed in testis and 4 other cell types or tissues"/>
</dbReference>
<protein>
    <recommendedName>
        <fullName evidence="1">CFA20 domain-containing protein</fullName>
    </recommendedName>
</protein>
<dbReference type="Ensembl" id="ENSORLT00000046444.1">
    <property type="protein sequence ID" value="ENSORLP00000033094.1"/>
    <property type="gene ID" value="ENSORLG00000023021.1"/>
</dbReference>
<reference evidence="2 3" key="1">
    <citation type="journal article" date="2007" name="Nature">
        <title>The medaka draft genome and insights into vertebrate genome evolution.</title>
        <authorList>
            <person name="Kasahara M."/>
            <person name="Naruse K."/>
            <person name="Sasaki S."/>
            <person name="Nakatani Y."/>
            <person name="Qu W."/>
            <person name="Ahsan B."/>
            <person name="Yamada T."/>
            <person name="Nagayasu Y."/>
            <person name="Doi K."/>
            <person name="Kasai Y."/>
            <person name="Jindo T."/>
            <person name="Kobayashi D."/>
            <person name="Shimada A."/>
            <person name="Toyoda A."/>
            <person name="Kuroki Y."/>
            <person name="Fujiyama A."/>
            <person name="Sasaki T."/>
            <person name="Shimizu A."/>
            <person name="Asakawa S."/>
            <person name="Shimizu N."/>
            <person name="Hashimoto S."/>
            <person name="Yang J."/>
            <person name="Lee Y."/>
            <person name="Matsushima K."/>
            <person name="Sugano S."/>
            <person name="Sakaizumi M."/>
            <person name="Narita T."/>
            <person name="Ohishi K."/>
            <person name="Haga S."/>
            <person name="Ohta F."/>
            <person name="Nomoto H."/>
            <person name="Nogata K."/>
            <person name="Morishita T."/>
            <person name="Endo T."/>
            <person name="Shin-I T."/>
            <person name="Takeda H."/>
            <person name="Morishita S."/>
            <person name="Kohara Y."/>
        </authorList>
    </citation>
    <scope>NUCLEOTIDE SEQUENCE [LARGE SCALE GENOMIC DNA]</scope>
    <source>
        <strain evidence="2 3">Hd-rR</strain>
    </source>
</reference>
<dbReference type="GO" id="GO:2000147">
    <property type="term" value="P:positive regulation of cell motility"/>
    <property type="evidence" value="ECO:0000318"/>
    <property type="project" value="GO_Central"/>
</dbReference>
<dbReference type="AlphaFoldDB" id="A0A3B3HN24"/>
<reference evidence="2" key="3">
    <citation type="submission" date="2025-09" db="UniProtKB">
        <authorList>
            <consortium name="Ensembl"/>
        </authorList>
    </citation>
    <scope>IDENTIFICATION</scope>
    <source>
        <strain evidence="2">Hd-rR</strain>
    </source>
</reference>
<dbReference type="InterPro" id="IPR040441">
    <property type="entry name" value="CFA20/CFAP20DC"/>
</dbReference>
<organism evidence="2 3">
    <name type="scientific">Oryzias latipes</name>
    <name type="common">Japanese rice fish</name>
    <name type="synonym">Japanese killifish</name>
    <dbReference type="NCBI Taxonomy" id="8090"/>
    <lineage>
        <taxon>Eukaryota</taxon>
        <taxon>Metazoa</taxon>
        <taxon>Chordata</taxon>
        <taxon>Craniata</taxon>
        <taxon>Vertebrata</taxon>
        <taxon>Euteleostomi</taxon>
        <taxon>Actinopterygii</taxon>
        <taxon>Neopterygii</taxon>
        <taxon>Teleostei</taxon>
        <taxon>Neoteleostei</taxon>
        <taxon>Acanthomorphata</taxon>
        <taxon>Ovalentaria</taxon>
        <taxon>Atherinomorphae</taxon>
        <taxon>Beloniformes</taxon>
        <taxon>Adrianichthyidae</taxon>
        <taxon>Oryziinae</taxon>
        <taxon>Oryzias</taxon>
    </lineage>
</organism>
<dbReference type="InParanoid" id="A0A3B3HN24"/>
<dbReference type="PANTHER" id="PTHR12458">
    <property type="entry name" value="ORF PROTEIN"/>
    <property type="match status" value="1"/>
</dbReference>
<dbReference type="Pfam" id="PF05018">
    <property type="entry name" value="CFA20_dom"/>
    <property type="match status" value="1"/>
</dbReference>
<dbReference type="GO" id="GO:0060271">
    <property type="term" value="P:cilium assembly"/>
    <property type="evidence" value="ECO:0000318"/>
    <property type="project" value="GO_Central"/>
</dbReference>
<dbReference type="STRING" id="8090.ENSORLP00000033094"/>
<dbReference type="GO" id="GO:0060296">
    <property type="term" value="P:regulation of cilium beat frequency involved in ciliary motility"/>
    <property type="evidence" value="ECO:0000318"/>
    <property type="project" value="GO_Central"/>
</dbReference>
<dbReference type="GO" id="GO:0036064">
    <property type="term" value="C:ciliary basal body"/>
    <property type="evidence" value="ECO:0000318"/>
    <property type="project" value="GO_Central"/>
</dbReference>
<name>A0A3B3HN24_ORYLA</name>
<dbReference type="GO" id="GO:0031514">
    <property type="term" value="C:motile cilium"/>
    <property type="evidence" value="ECO:0000318"/>
    <property type="project" value="GO_Central"/>
</dbReference>
<sequence>ILCTYDTPHFSTTFERHPSPFYSAKGLLVLLVKNWKKYFSFEVQILDDKTVRQWIKFPTIQKENKVDHFRCILALNLGDGWSHKTVNLKCFTADCLILACRFHQIHDKLPAEFKLPLPVQRANEIK</sequence>
<evidence type="ECO:0000313" key="3">
    <source>
        <dbReference type="Proteomes" id="UP000001038"/>
    </source>
</evidence>
<evidence type="ECO:0000313" key="2">
    <source>
        <dbReference type="Ensembl" id="ENSORLP00000033094.1"/>
    </source>
</evidence>
<dbReference type="InterPro" id="IPR007714">
    <property type="entry name" value="CFA20_dom"/>
</dbReference>
<accession>A0A3B3HN24</accession>
<feature type="domain" description="CFA20" evidence="1">
    <location>
        <begin position="27"/>
        <end position="96"/>
    </location>
</feature>
<proteinExistence type="predicted"/>
<reference evidence="2" key="2">
    <citation type="submission" date="2025-08" db="UniProtKB">
        <authorList>
            <consortium name="Ensembl"/>
        </authorList>
    </citation>
    <scope>IDENTIFICATION</scope>
    <source>
        <strain evidence="2">Hd-rR</strain>
    </source>
</reference>
<evidence type="ECO:0000259" key="1">
    <source>
        <dbReference type="Pfam" id="PF05018"/>
    </source>
</evidence>
<dbReference type="Proteomes" id="UP000001038">
    <property type="component" value="Chromosome 1"/>
</dbReference>
<keyword evidence="3" id="KW-1185">Reference proteome</keyword>